<dbReference type="SUPFAM" id="SSF52540">
    <property type="entry name" value="P-loop containing nucleoside triphosphate hydrolases"/>
    <property type="match status" value="2"/>
</dbReference>
<name>A0A7W7SES8_9ACTN</name>
<feature type="domain" description="ABC transporter" evidence="3">
    <location>
        <begin position="4"/>
        <end position="271"/>
    </location>
</feature>
<gene>
    <name evidence="4" type="ORF">F4556_004277</name>
</gene>
<evidence type="ECO:0000259" key="3">
    <source>
        <dbReference type="PROSITE" id="PS50893"/>
    </source>
</evidence>
<evidence type="ECO:0000313" key="5">
    <source>
        <dbReference type="Proteomes" id="UP000573327"/>
    </source>
</evidence>
<proteinExistence type="predicted"/>
<reference evidence="4 5" key="1">
    <citation type="submission" date="2020-08" db="EMBL/GenBank/DDBJ databases">
        <title>Sequencing the genomes of 1000 actinobacteria strains.</title>
        <authorList>
            <person name="Klenk H.-P."/>
        </authorList>
    </citation>
    <scope>NUCLEOTIDE SEQUENCE [LARGE SCALE GENOMIC DNA]</scope>
    <source>
        <strain evidence="4 5">DSM 44786</strain>
    </source>
</reference>
<dbReference type="AlphaFoldDB" id="A0A7W7SES8"/>
<evidence type="ECO:0000313" key="4">
    <source>
        <dbReference type="EMBL" id="MBB4948742.1"/>
    </source>
</evidence>
<dbReference type="Proteomes" id="UP000573327">
    <property type="component" value="Unassembled WGS sequence"/>
</dbReference>
<dbReference type="Gene3D" id="3.40.50.300">
    <property type="entry name" value="P-loop containing nucleotide triphosphate hydrolases"/>
    <property type="match status" value="2"/>
</dbReference>
<keyword evidence="1" id="KW-0547">Nucleotide-binding</keyword>
<evidence type="ECO:0000256" key="1">
    <source>
        <dbReference type="ARBA" id="ARBA00022741"/>
    </source>
</evidence>
<dbReference type="PANTHER" id="PTHR42855:SF1">
    <property type="entry name" value="ABC TRANSPORTER DOMAIN-CONTAINING PROTEIN"/>
    <property type="match status" value="1"/>
</dbReference>
<dbReference type="InterPro" id="IPR051309">
    <property type="entry name" value="ABCF_ATPase"/>
</dbReference>
<organism evidence="4 5">
    <name type="scientific">Kitasatospora gansuensis</name>
    <dbReference type="NCBI Taxonomy" id="258050"/>
    <lineage>
        <taxon>Bacteria</taxon>
        <taxon>Bacillati</taxon>
        <taxon>Actinomycetota</taxon>
        <taxon>Actinomycetes</taxon>
        <taxon>Kitasatosporales</taxon>
        <taxon>Streptomycetaceae</taxon>
        <taxon>Kitasatospora</taxon>
    </lineage>
</organism>
<dbReference type="Pfam" id="PF00005">
    <property type="entry name" value="ABC_tran"/>
    <property type="match status" value="2"/>
</dbReference>
<feature type="domain" description="ABC transporter" evidence="3">
    <location>
        <begin position="331"/>
        <end position="553"/>
    </location>
</feature>
<dbReference type="InterPro" id="IPR027417">
    <property type="entry name" value="P-loop_NTPase"/>
</dbReference>
<dbReference type="PROSITE" id="PS50893">
    <property type="entry name" value="ABC_TRANSPORTER_2"/>
    <property type="match status" value="2"/>
</dbReference>
<keyword evidence="2" id="KW-0067">ATP-binding</keyword>
<dbReference type="InterPro" id="IPR003439">
    <property type="entry name" value="ABC_transporter-like_ATP-bd"/>
</dbReference>
<dbReference type="SMART" id="SM00382">
    <property type="entry name" value="AAA"/>
    <property type="match status" value="2"/>
</dbReference>
<dbReference type="RefSeq" id="WP_184918589.1">
    <property type="nucleotide sequence ID" value="NZ_JACHJR010000001.1"/>
</dbReference>
<sequence length="554" mass="61025">MGHVEISHLEYYLPDGRVLFDDASFRVGEGSAVALVGANGAGKTTLLRMIAGDTQPHGGSVTVSGGLGVMRQFVGTTGREDQRETPGALAADASVRDLLVSVAPPRIAVAAKAVDAAELAMMAQDDEKSQMAYAQALSDWADADGYDYETVWDVCTMAALGMPFDRAQFRGLNTLSGGEQKRLVLEALLRGPEEVLLLDEPDNYLDVPGKRWLEEAIRATPKTVLFISHDRELLSRAADKIISVETGFGGGGSSVWVHGGGFESFHDARKERFERFEELGRRWDEEHAKLKKLVVNLRQAASVSHALATRYAAAQTRLKKFEEAGRPEEPPREQNITMRLKGGRTGVRALTIEQLELTGLMKPFDLEVFYGERVGVLGSNGSGKSHFLRLLAGDDTVKHNGAFRLGARVVPGHFRQTHAHPELLGRTVRSIVEEEHALSRGAAMGALRRYELDRQEEQKFESLSGGQQARLMILKLELTGVTALLLDEPTDNLDLESAEALQQGLEAFDGTVLCVTHDRWFAKTFDRFLVFGADGRVYESLEPVWDETRVQRDR</sequence>
<comment type="caution">
    <text evidence="4">The sequence shown here is derived from an EMBL/GenBank/DDBJ whole genome shotgun (WGS) entry which is preliminary data.</text>
</comment>
<dbReference type="GO" id="GO:0016887">
    <property type="term" value="F:ATP hydrolysis activity"/>
    <property type="evidence" value="ECO:0007669"/>
    <property type="project" value="InterPro"/>
</dbReference>
<keyword evidence="5" id="KW-1185">Reference proteome</keyword>
<dbReference type="EMBL" id="JACHJR010000001">
    <property type="protein sequence ID" value="MBB4948742.1"/>
    <property type="molecule type" value="Genomic_DNA"/>
</dbReference>
<dbReference type="InterPro" id="IPR003593">
    <property type="entry name" value="AAA+_ATPase"/>
</dbReference>
<dbReference type="CDD" id="cd03221">
    <property type="entry name" value="ABCF_EF-3"/>
    <property type="match status" value="2"/>
</dbReference>
<accession>A0A7W7SES8</accession>
<dbReference type="PANTHER" id="PTHR42855">
    <property type="entry name" value="ABC TRANSPORTER ATP-BINDING SUBUNIT"/>
    <property type="match status" value="1"/>
</dbReference>
<dbReference type="GO" id="GO:0005524">
    <property type="term" value="F:ATP binding"/>
    <property type="evidence" value="ECO:0007669"/>
    <property type="project" value="UniProtKB-KW"/>
</dbReference>
<protein>
    <submittedName>
        <fullName evidence="4">ATPase subunit of ABC transporter with duplicated ATPase domains</fullName>
    </submittedName>
</protein>
<evidence type="ECO:0000256" key="2">
    <source>
        <dbReference type="ARBA" id="ARBA00022840"/>
    </source>
</evidence>